<name>A0A024U531_9STRA</name>
<feature type="compositionally biased region" description="Polar residues" evidence="1">
    <location>
        <begin position="48"/>
        <end position="69"/>
    </location>
</feature>
<feature type="compositionally biased region" description="Basic and acidic residues" evidence="1">
    <location>
        <begin position="96"/>
        <end position="107"/>
    </location>
</feature>
<protein>
    <submittedName>
        <fullName evidence="2">Uncharacterized protein</fullName>
    </submittedName>
</protein>
<dbReference type="EMBL" id="KI913962">
    <property type="protein sequence ID" value="ETW01506.1"/>
    <property type="molecule type" value="Genomic_DNA"/>
</dbReference>
<feature type="region of interest" description="Disordered" evidence="1">
    <location>
        <begin position="47"/>
        <end position="139"/>
    </location>
</feature>
<dbReference type="AlphaFoldDB" id="A0A024U531"/>
<proteinExistence type="predicted"/>
<reference evidence="2" key="1">
    <citation type="submission" date="2013-12" db="EMBL/GenBank/DDBJ databases">
        <title>The Genome Sequence of Aphanomyces invadans NJM9701.</title>
        <authorList>
            <consortium name="The Broad Institute Genomics Platform"/>
            <person name="Russ C."/>
            <person name="Tyler B."/>
            <person name="van West P."/>
            <person name="Dieguez-Uribeondo J."/>
            <person name="Young S.K."/>
            <person name="Zeng Q."/>
            <person name="Gargeya S."/>
            <person name="Fitzgerald M."/>
            <person name="Abouelleil A."/>
            <person name="Alvarado L."/>
            <person name="Chapman S.B."/>
            <person name="Gainer-Dewar J."/>
            <person name="Goldberg J."/>
            <person name="Griggs A."/>
            <person name="Gujja S."/>
            <person name="Hansen M."/>
            <person name="Howarth C."/>
            <person name="Imamovic A."/>
            <person name="Ireland A."/>
            <person name="Larimer J."/>
            <person name="McCowan C."/>
            <person name="Murphy C."/>
            <person name="Pearson M."/>
            <person name="Poon T.W."/>
            <person name="Priest M."/>
            <person name="Roberts A."/>
            <person name="Saif S."/>
            <person name="Shea T."/>
            <person name="Sykes S."/>
            <person name="Wortman J."/>
            <person name="Nusbaum C."/>
            <person name="Birren B."/>
        </authorList>
    </citation>
    <scope>NUCLEOTIDE SEQUENCE [LARGE SCALE GENOMIC DNA]</scope>
    <source>
        <strain evidence="2">NJM9701</strain>
    </source>
</reference>
<accession>A0A024U531</accession>
<gene>
    <name evidence="2" type="ORF">H310_06170</name>
</gene>
<evidence type="ECO:0000313" key="2">
    <source>
        <dbReference type="EMBL" id="ETW01506.1"/>
    </source>
</evidence>
<dbReference type="VEuPathDB" id="FungiDB:H310_06170"/>
<evidence type="ECO:0000256" key="1">
    <source>
        <dbReference type="SAM" id="MobiDB-lite"/>
    </source>
</evidence>
<sequence>MGDKARGVPSPVVTTQLDAPPLHNRHAWSFVQMNMSLLPIARPLPVYTSPSSQRHNTPSRSKPRTPSNHTADKPASISPRRQGELMPQEPSPPMRTLRERVLRRQDELPVPTRRGNNRPCGCIDASSAAPNGSDQNQQRHSDAAMHPTATMLKALSPGIASTDDDKALVRVKRILEILDEDRCKEDTMHISPRSAKRGRRCNEFL</sequence>
<organism evidence="2">
    <name type="scientific">Aphanomyces invadans</name>
    <dbReference type="NCBI Taxonomy" id="157072"/>
    <lineage>
        <taxon>Eukaryota</taxon>
        <taxon>Sar</taxon>
        <taxon>Stramenopiles</taxon>
        <taxon>Oomycota</taxon>
        <taxon>Saprolegniomycetes</taxon>
        <taxon>Saprolegniales</taxon>
        <taxon>Verrucalvaceae</taxon>
        <taxon>Aphanomyces</taxon>
    </lineage>
</organism>
<dbReference type="GeneID" id="20083220"/>
<dbReference type="RefSeq" id="XP_008869354.1">
    <property type="nucleotide sequence ID" value="XM_008871132.1"/>
</dbReference>
<dbReference type="OrthoDB" id="96355at2759"/>